<protein>
    <submittedName>
        <fullName evidence="3">Amidohydrolase family protein</fullName>
    </submittedName>
</protein>
<dbReference type="InterPro" id="IPR032466">
    <property type="entry name" value="Metal_Hydrolase"/>
</dbReference>
<keyword evidence="4" id="KW-1185">Reference proteome</keyword>
<gene>
    <name evidence="3" type="ORF">ACFPPC_20040</name>
</gene>
<dbReference type="InterPro" id="IPR006680">
    <property type="entry name" value="Amidohydro-rel"/>
</dbReference>
<dbReference type="InterPro" id="IPR052350">
    <property type="entry name" value="Metallo-dep_Lactonases"/>
</dbReference>
<feature type="domain" description="Amidohydrolase-related" evidence="2">
    <location>
        <begin position="23"/>
        <end position="315"/>
    </location>
</feature>
<evidence type="ECO:0000256" key="1">
    <source>
        <dbReference type="ARBA" id="ARBA00038310"/>
    </source>
</evidence>
<comment type="similarity">
    <text evidence="1">Belongs to the metallo-dependent hydrolases superfamily.</text>
</comment>
<dbReference type="Gene3D" id="3.20.20.140">
    <property type="entry name" value="Metal-dependent hydrolases"/>
    <property type="match status" value="1"/>
</dbReference>
<evidence type="ECO:0000259" key="2">
    <source>
        <dbReference type="Pfam" id="PF04909"/>
    </source>
</evidence>
<evidence type="ECO:0000313" key="3">
    <source>
        <dbReference type="EMBL" id="MFC5394932.1"/>
    </source>
</evidence>
<organism evidence="3 4">
    <name type="scientific">Bosea vestrisii</name>
    <dbReference type="NCBI Taxonomy" id="151416"/>
    <lineage>
        <taxon>Bacteria</taxon>
        <taxon>Pseudomonadati</taxon>
        <taxon>Pseudomonadota</taxon>
        <taxon>Alphaproteobacteria</taxon>
        <taxon>Hyphomicrobiales</taxon>
        <taxon>Boseaceae</taxon>
        <taxon>Bosea</taxon>
    </lineage>
</organism>
<name>A0ABW0HE94_9HYPH</name>
<dbReference type="Pfam" id="PF04909">
    <property type="entry name" value="Amidohydro_2"/>
    <property type="match status" value="1"/>
</dbReference>
<dbReference type="PANTHER" id="PTHR43569">
    <property type="entry name" value="AMIDOHYDROLASE"/>
    <property type="match status" value="1"/>
</dbReference>
<proteinExistence type="inferred from homology"/>
<sequence length="322" mass="35753">MVASPDQRARFLASSADDDLPIIDAHHHFFDLARNYHPWLTDHPVTFRYGDYSAIKRDFMPADYQRAIDGHLVVGSVLMEGEWDPRDPIGEMRWAAELAHEYGLPSAAIGQIWLDREDVGEVVAAYRDMPLVRSVRHKPKAVARADHSPDFVAPGSMRDRTWRDGYARLAGAGLSFDLQTPWWHLDEAAELARDFRETTIILNHAGLPADRSAEGLQAWRAALDRLAREPNVVAKISGIGVPGQAWTLKLQAPVIEGVISAFGASRCAFASNFPVDSLCASFGTIFDVFKAAVRERPATERLALFHDNAARWYGLAAEGDQP</sequence>
<dbReference type="RefSeq" id="WP_377010549.1">
    <property type="nucleotide sequence ID" value="NZ_JBHSLV010000033.1"/>
</dbReference>
<dbReference type="Proteomes" id="UP001596104">
    <property type="component" value="Unassembled WGS sequence"/>
</dbReference>
<comment type="caution">
    <text evidence="3">The sequence shown here is derived from an EMBL/GenBank/DDBJ whole genome shotgun (WGS) entry which is preliminary data.</text>
</comment>
<dbReference type="EMBL" id="JBHSLV010000033">
    <property type="protein sequence ID" value="MFC5394932.1"/>
    <property type="molecule type" value="Genomic_DNA"/>
</dbReference>
<dbReference type="SUPFAM" id="SSF51556">
    <property type="entry name" value="Metallo-dependent hydrolases"/>
    <property type="match status" value="1"/>
</dbReference>
<reference evidence="4" key="1">
    <citation type="journal article" date="2019" name="Int. J. Syst. Evol. Microbiol.">
        <title>The Global Catalogue of Microorganisms (GCM) 10K type strain sequencing project: providing services to taxonomists for standard genome sequencing and annotation.</title>
        <authorList>
            <consortium name="The Broad Institute Genomics Platform"/>
            <consortium name="The Broad Institute Genome Sequencing Center for Infectious Disease"/>
            <person name="Wu L."/>
            <person name="Ma J."/>
        </authorList>
    </citation>
    <scope>NUCLEOTIDE SEQUENCE [LARGE SCALE GENOMIC DNA]</scope>
    <source>
        <strain evidence="4">CGMCC 1.16326</strain>
    </source>
</reference>
<dbReference type="PANTHER" id="PTHR43569:SF1">
    <property type="entry name" value="BLL3371 PROTEIN"/>
    <property type="match status" value="1"/>
</dbReference>
<evidence type="ECO:0000313" key="4">
    <source>
        <dbReference type="Proteomes" id="UP001596104"/>
    </source>
</evidence>
<accession>A0ABW0HE94</accession>